<reference evidence="1 2" key="1">
    <citation type="submission" date="2019-02" db="EMBL/GenBank/DDBJ databases">
        <title>Genomic Encyclopedia of Type Strains, Phase IV (KMG-IV): sequencing the most valuable type-strain genomes for metagenomic binning, comparative biology and taxonomic classification.</title>
        <authorList>
            <person name="Goeker M."/>
        </authorList>
    </citation>
    <scope>NUCLEOTIDE SEQUENCE [LARGE SCALE GENOMIC DNA]</scope>
    <source>
        <strain evidence="1 2">DSM 101727</strain>
    </source>
</reference>
<organism evidence="1 2">
    <name type="scientific">Herbihabitans rhizosphaerae</name>
    <dbReference type="NCBI Taxonomy" id="1872711"/>
    <lineage>
        <taxon>Bacteria</taxon>
        <taxon>Bacillati</taxon>
        <taxon>Actinomycetota</taxon>
        <taxon>Actinomycetes</taxon>
        <taxon>Pseudonocardiales</taxon>
        <taxon>Pseudonocardiaceae</taxon>
        <taxon>Herbihabitans</taxon>
    </lineage>
</organism>
<sequence length="268" mass="29637">MYTTPDQPITHEVLCHAASMISPPGTMLTGCSAAVVYGLDMADAASPVELVVPEKERFGPVRGLRIHRGPVRLCEAVAWREISIATPARMALDLMLRSAPRTKTLTGRLRAAVAYVDQVLRKGLVTEDQLSRLLVGRRDWGVVLARQALTLVDARAESPPESELRVILAMDGIPAEPQYVVTHAGQFLGRLDLAYPDSLVAVEYDGRWHEDPEQMKRDEERRAALMRRGWRFVLVRHDDLSGDVSRIVAKVRDALRAAADFSPLKSAA</sequence>
<evidence type="ECO:0000313" key="2">
    <source>
        <dbReference type="Proteomes" id="UP000294257"/>
    </source>
</evidence>
<gene>
    <name evidence="1" type="ORF">EV193_11245</name>
</gene>
<dbReference type="EMBL" id="SGWQ01000012">
    <property type="protein sequence ID" value="RZS32411.1"/>
    <property type="molecule type" value="Genomic_DNA"/>
</dbReference>
<dbReference type="SUPFAM" id="SSF52980">
    <property type="entry name" value="Restriction endonuclease-like"/>
    <property type="match status" value="1"/>
</dbReference>
<dbReference type="AlphaFoldDB" id="A0A4Q7KEB6"/>
<evidence type="ECO:0000313" key="1">
    <source>
        <dbReference type="EMBL" id="RZS32411.1"/>
    </source>
</evidence>
<dbReference type="Proteomes" id="UP000294257">
    <property type="component" value="Unassembled WGS sequence"/>
</dbReference>
<evidence type="ECO:0008006" key="3">
    <source>
        <dbReference type="Google" id="ProtNLM"/>
    </source>
</evidence>
<comment type="caution">
    <text evidence="1">The sequence shown here is derived from an EMBL/GenBank/DDBJ whole genome shotgun (WGS) entry which is preliminary data.</text>
</comment>
<dbReference type="InterPro" id="IPR011335">
    <property type="entry name" value="Restrct_endonuc-II-like"/>
</dbReference>
<name>A0A4Q7KEB6_9PSEU</name>
<accession>A0A4Q7KEB6</accession>
<protein>
    <recommendedName>
        <fullName evidence="3">Very-short-patch-repair endonuclease</fullName>
    </recommendedName>
</protein>
<dbReference type="Gene3D" id="3.40.960.10">
    <property type="entry name" value="VSR Endonuclease"/>
    <property type="match status" value="1"/>
</dbReference>
<keyword evidence="2" id="KW-1185">Reference proteome</keyword>
<proteinExistence type="predicted"/>